<feature type="non-terminal residue" evidence="1">
    <location>
        <position position="56"/>
    </location>
</feature>
<accession>A0A397VT90</accession>
<sequence>MAFSYRYTVKVFRNIYWRFFYSYIQCIRNGMYPTYVRTRCVLEKRLFIQVSKTNTF</sequence>
<dbReference type="Proteomes" id="UP000266673">
    <property type="component" value="Unassembled WGS sequence"/>
</dbReference>
<organism evidence="1 2">
    <name type="scientific">Gigaspora rosea</name>
    <dbReference type="NCBI Taxonomy" id="44941"/>
    <lineage>
        <taxon>Eukaryota</taxon>
        <taxon>Fungi</taxon>
        <taxon>Fungi incertae sedis</taxon>
        <taxon>Mucoromycota</taxon>
        <taxon>Glomeromycotina</taxon>
        <taxon>Glomeromycetes</taxon>
        <taxon>Diversisporales</taxon>
        <taxon>Gigasporaceae</taxon>
        <taxon>Gigaspora</taxon>
    </lineage>
</organism>
<evidence type="ECO:0000313" key="1">
    <source>
        <dbReference type="EMBL" id="RIB24981.1"/>
    </source>
</evidence>
<protein>
    <submittedName>
        <fullName evidence="1">Uncharacterized protein</fullName>
    </submittedName>
</protein>
<gene>
    <name evidence="1" type="ORF">C2G38_2068627</name>
</gene>
<dbReference type="AlphaFoldDB" id="A0A397VT90"/>
<name>A0A397VT90_9GLOM</name>
<comment type="caution">
    <text evidence="1">The sequence shown here is derived from an EMBL/GenBank/DDBJ whole genome shotgun (WGS) entry which is preliminary data.</text>
</comment>
<reference evidence="1 2" key="1">
    <citation type="submission" date="2018-06" db="EMBL/GenBank/DDBJ databases">
        <title>Comparative genomics reveals the genomic features of Rhizophagus irregularis, R. cerebriforme, R. diaphanum and Gigaspora rosea, and their symbiotic lifestyle signature.</title>
        <authorList>
            <person name="Morin E."/>
            <person name="San Clemente H."/>
            <person name="Chen E.C.H."/>
            <person name="De La Providencia I."/>
            <person name="Hainaut M."/>
            <person name="Kuo A."/>
            <person name="Kohler A."/>
            <person name="Murat C."/>
            <person name="Tang N."/>
            <person name="Roy S."/>
            <person name="Loubradou J."/>
            <person name="Henrissat B."/>
            <person name="Grigoriev I.V."/>
            <person name="Corradi N."/>
            <person name="Roux C."/>
            <person name="Martin F.M."/>
        </authorList>
    </citation>
    <scope>NUCLEOTIDE SEQUENCE [LARGE SCALE GENOMIC DNA]</scope>
    <source>
        <strain evidence="1 2">DAOM 194757</strain>
    </source>
</reference>
<dbReference type="EMBL" id="QKWP01000193">
    <property type="protein sequence ID" value="RIB24981.1"/>
    <property type="molecule type" value="Genomic_DNA"/>
</dbReference>
<keyword evidence="2" id="KW-1185">Reference proteome</keyword>
<evidence type="ECO:0000313" key="2">
    <source>
        <dbReference type="Proteomes" id="UP000266673"/>
    </source>
</evidence>
<proteinExistence type="predicted"/>